<dbReference type="InterPro" id="IPR009097">
    <property type="entry name" value="Cyclic_Pdiesterase"/>
</dbReference>
<accession>A0ABV3XY41</accession>
<dbReference type="GO" id="GO:0016874">
    <property type="term" value="F:ligase activity"/>
    <property type="evidence" value="ECO:0007669"/>
    <property type="project" value="UniProtKB-KW"/>
</dbReference>
<name>A0ABV3XY41_9ACTN</name>
<sequence>MAESELNVARRLLGSGSIEWILPHITLVPPQKCSVDVAWALAVRVARLATSVAPVDVELAGFGTFENRRVSGHIPVVRGAAELDVWRQELGSCGEDRPYVPHVTLLNHIDLQTAQVLTDQLAAYRLSTTVAEVTLLVANTHSQRRAWRPLLRAVIGYGVRQQRSHYKVVAVLSRTAPVMHRSGSNGVSCWLLRTTGELLGWVEVVPGPSGLWVLGPVVLCDEGDAGFGLEELMVDRLVDYLRPASVVVHQRDHPLERLGARSLSLKEVGLLRLDSFDEQVLGERWRPREGRGSATEDDGAKSQGISWKFLSFSTR</sequence>
<comment type="caution">
    <text evidence="1">The sequence shown here is derived from an EMBL/GenBank/DDBJ whole genome shotgun (WGS) entry which is preliminary data.</text>
</comment>
<organism evidence="1 2">
    <name type="scientific">Ferrimicrobium acidiphilum</name>
    <dbReference type="NCBI Taxonomy" id="121039"/>
    <lineage>
        <taxon>Bacteria</taxon>
        <taxon>Bacillati</taxon>
        <taxon>Actinomycetota</taxon>
        <taxon>Acidimicrobiia</taxon>
        <taxon>Acidimicrobiales</taxon>
        <taxon>Acidimicrobiaceae</taxon>
        <taxon>Ferrimicrobium</taxon>
    </lineage>
</organism>
<dbReference type="SUPFAM" id="SSF55144">
    <property type="entry name" value="LigT-like"/>
    <property type="match status" value="1"/>
</dbReference>
<reference evidence="1 2" key="1">
    <citation type="submission" date="2024-07" db="EMBL/GenBank/DDBJ databases">
        <title>Draft Genome Sequence of Ferrimicrobium acidiphilum Strain YE2023, Isolated from a Pulp of Bioleach Reactor.</title>
        <authorList>
            <person name="Elkina Y.A."/>
            <person name="Bulaeva A.G."/>
            <person name="Beletsky A.V."/>
            <person name="Mardanov A.V."/>
        </authorList>
    </citation>
    <scope>NUCLEOTIDE SEQUENCE [LARGE SCALE GENOMIC DNA]</scope>
    <source>
        <strain evidence="1 2">YE2023</strain>
    </source>
</reference>
<keyword evidence="1" id="KW-0436">Ligase</keyword>
<dbReference type="EMBL" id="JBFSHR010000001">
    <property type="protein sequence ID" value="MEX6428241.1"/>
    <property type="molecule type" value="Genomic_DNA"/>
</dbReference>
<evidence type="ECO:0000313" key="1">
    <source>
        <dbReference type="EMBL" id="MEX6428241.1"/>
    </source>
</evidence>
<gene>
    <name evidence="1" type="ORF">AB6A68_00060</name>
</gene>
<dbReference type="Pfam" id="PF13563">
    <property type="entry name" value="2_5_RNA_ligase2"/>
    <property type="match status" value="1"/>
</dbReference>
<dbReference type="Proteomes" id="UP001560267">
    <property type="component" value="Unassembled WGS sequence"/>
</dbReference>
<evidence type="ECO:0000313" key="2">
    <source>
        <dbReference type="Proteomes" id="UP001560267"/>
    </source>
</evidence>
<dbReference type="Gene3D" id="3.90.1140.10">
    <property type="entry name" value="Cyclic phosphodiesterase"/>
    <property type="match status" value="1"/>
</dbReference>
<protein>
    <submittedName>
        <fullName evidence="1">2'-5' RNA ligase family protein</fullName>
    </submittedName>
</protein>
<keyword evidence="2" id="KW-1185">Reference proteome</keyword>
<proteinExistence type="predicted"/>